<keyword evidence="6" id="KW-0333">Golgi apparatus</keyword>
<reference evidence="9 10" key="1">
    <citation type="submission" date="2021-04" db="EMBL/GenBank/DDBJ databases">
        <authorList>
            <person name="Bliznina A."/>
        </authorList>
    </citation>
    <scope>NUCLEOTIDE SEQUENCE [LARGE SCALE GENOMIC DNA]</scope>
</reference>
<evidence type="ECO:0000256" key="2">
    <source>
        <dbReference type="ARBA" id="ARBA00006653"/>
    </source>
</evidence>
<evidence type="ECO:0000256" key="1">
    <source>
        <dbReference type="ARBA" id="ARBA00004395"/>
    </source>
</evidence>
<organism evidence="9 10">
    <name type="scientific">Oikopleura dioica</name>
    <name type="common">Tunicate</name>
    <dbReference type="NCBI Taxonomy" id="34765"/>
    <lineage>
        <taxon>Eukaryota</taxon>
        <taxon>Metazoa</taxon>
        <taxon>Chordata</taxon>
        <taxon>Tunicata</taxon>
        <taxon>Appendicularia</taxon>
        <taxon>Copelata</taxon>
        <taxon>Oikopleuridae</taxon>
        <taxon>Oikopleura</taxon>
    </lineage>
</organism>
<evidence type="ECO:0000256" key="3">
    <source>
        <dbReference type="ARBA" id="ARBA00020978"/>
    </source>
</evidence>
<evidence type="ECO:0000313" key="10">
    <source>
        <dbReference type="Proteomes" id="UP001158576"/>
    </source>
</evidence>
<keyword evidence="7" id="KW-0472">Membrane</keyword>
<gene>
    <name evidence="9" type="ORF">OKIOD_LOCUS10796</name>
</gene>
<proteinExistence type="inferred from homology"/>
<comment type="similarity">
    <text evidence="2">Belongs to the COG1 family.</text>
</comment>
<dbReference type="Pfam" id="PF08700">
    <property type="entry name" value="VPS51_Exo84_N"/>
    <property type="match status" value="1"/>
</dbReference>
<comment type="subcellular location">
    <subcellularLocation>
        <location evidence="1">Golgi apparatus membrane</location>
        <topology evidence="1">Peripheral membrane protein</topology>
    </subcellularLocation>
</comment>
<evidence type="ECO:0000256" key="5">
    <source>
        <dbReference type="ARBA" id="ARBA00022927"/>
    </source>
</evidence>
<evidence type="ECO:0000256" key="7">
    <source>
        <dbReference type="ARBA" id="ARBA00023136"/>
    </source>
</evidence>
<evidence type="ECO:0000256" key="4">
    <source>
        <dbReference type="ARBA" id="ARBA00022448"/>
    </source>
</evidence>
<accession>A0ABN7SPT9</accession>
<keyword evidence="10" id="KW-1185">Reference proteome</keyword>
<feature type="coiled-coil region" evidence="8">
    <location>
        <begin position="25"/>
        <end position="94"/>
    </location>
</feature>
<dbReference type="PANTHER" id="PTHR31658:SF0">
    <property type="entry name" value="CONSERVED OLIGOMERIC GOLGI COMPLEX SUBUNIT 1"/>
    <property type="match status" value="1"/>
</dbReference>
<sequence length="822" mass="91684">MVEAAPNNPNDLFTGKTVEEIGQIEKKLRNDIERKKEDLRQMVGERYRDLIEAADTITMMKHHSRSIKDSIANLRELQKKAKAADVSKKQSEANVDIRYRATAATIRFLTSLPERITQLLEENNVLLAGQCFIIGSKVKQSLIQESGASGILVMVPILKSKLAKLEDLRTNIIAAAKGSLKAADLSPDEAATALLTISFMKNEKQEFDFLSEFVNCRVNGLSQLLKGAHVDSDELESLGRNIHNSIKLYDTLFLHGSNSPLFLSQQTTFSELIGAKAELWPRFLPQEVYKMTETPMDNKYRIPTSDKLSAAANTLINSITERLSEQLPVLLDRVSSAQTLAVYRDSINNSISLNAKDAFASDWGNIVARVFESDDQIQKVLFGTLTSVFVKRLESIIENGVKEIQQNLQQSIKEILSGDVQKFEGGIEEFIWNDENNQDDLKDSEWAKKNVSLRAKSFDPFVAGLVKNCAQEFDRLSEDARQFTNDRYVLKKYCEDFVESYNSFAKELIVSSSPALAVFIARSCYTLTELCSPLPASLAEAWPTVKENLIVTGDEGILKWMESVADQTAQVYHEQFPEEPDNLLLRLLPSLATQVVSEENESGSSVESKIEVPQYLSYPLMCALHYQSNQIMKNGMHSLRKSQHRQLVKLTSQKLAIAMAKIVNQWTAKGFSVNQPVALQLLFDSRYLSAATDSIIDAEIQELQNTLEQLIDPFDLAVLAPNITKNAAKALVKSSVIHGGLVGMSGNMRNSATSTASEQHNILKVTQVTTRFSSLPVPSLPKPTMRNLSKKTSSQKQRAIKVEEGITTQVFSKFGGFFMGKE</sequence>
<dbReference type="PANTHER" id="PTHR31658">
    <property type="entry name" value="CONSERVED OLIGOMERIC GOLGI COMPLEX SUBUNIT 1"/>
    <property type="match status" value="1"/>
</dbReference>
<evidence type="ECO:0000313" key="9">
    <source>
        <dbReference type="EMBL" id="CAG5105328.1"/>
    </source>
</evidence>
<dbReference type="EMBL" id="OU015566">
    <property type="protein sequence ID" value="CAG5105328.1"/>
    <property type="molecule type" value="Genomic_DNA"/>
</dbReference>
<dbReference type="InterPro" id="IPR033370">
    <property type="entry name" value="COG1"/>
</dbReference>
<protein>
    <recommendedName>
        <fullName evidence="3">Conserved oligomeric Golgi complex subunit 1</fullName>
    </recommendedName>
</protein>
<keyword evidence="8" id="KW-0175">Coiled coil</keyword>
<keyword evidence="4" id="KW-0813">Transport</keyword>
<name>A0ABN7SPT9_OIKDI</name>
<keyword evidence="5" id="KW-0653">Protein transport</keyword>
<evidence type="ECO:0000256" key="6">
    <source>
        <dbReference type="ARBA" id="ARBA00023034"/>
    </source>
</evidence>
<dbReference type="Proteomes" id="UP001158576">
    <property type="component" value="Chromosome 1"/>
</dbReference>
<evidence type="ECO:0000256" key="8">
    <source>
        <dbReference type="SAM" id="Coils"/>
    </source>
</evidence>